<evidence type="ECO:0000259" key="8">
    <source>
        <dbReference type="Pfam" id="PF00185"/>
    </source>
</evidence>
<feature type="binding site" evidence="7">
    <location>
        <position position="221"/>
    </location>
    <ligand>
        <name>L-ornithine</name>
        <dbReference type="ChEBI" id="CHEBI:46911"/>
    </ligand>
</feature>
<feature type="binding site" evidence="7">
    <location>
        <position position="289"/>
    </location>
    <ligand>
        <name>carbamoyl phosphate</name>
        <dbReference type="ChEBI" id="CHEBI:58228"/>
    </ligand>
</feature>
<dbReference type="GO" id="GO:0004585">
    <property type="term" value="F:ornithine carbamoyltransferase activity"/>
    <property type="evidence" value="ECO:0007669"/>
    <property type="project" value="UniProtKB-EC"/>
</dbReference>
<organism evidence="10 11">
    <name type="scientific">Pseudoflavonifractor gallinarum</name>
    <dbReference type="NCBI Taxonomy" id="2779352"/>
    <lineage>
        <taxon>Bacteria</taxon>
        <taxon>Bacillati</taxon>
        <taxon>Bacillota</taxon>
        <taxon>Clostridia</taxon>
        <taxon>Eubacteriales</taxon>
        <taxon>Oscillospiraceae</taxon>
        <taxon>Pseudoflavonifractor</taxon>
    </lineage>
</organism>
<dbReference type="RefSeq" id="WP_193538068.1">
    <property type="nucleotide sequence ID" value="NZ_JADCKF010000008.1"/>
</dbReference>
<dbReference type="EMBL" id="JADCKF010000008">
    <property type="protein sequence ID" value="MBE5056323.1"/>
    <property type="molecule type" value="Genomic_DNA"/>
</dbReference>
<dbReference type="InterPro" id="IPR036901">
    <property type="entry name" value="Asp/Orn_carbamoylTrfase_sf"/>
</dbReference>
<comment type="pathway">
    <text evidence="1">Amino-acid biosynthesis; L-arginine biosynthesis; L-arginine from L-ornithine and carbamoyl phosphate: step 1/3.</text>
</comment>
<evidence type="ECO:0000256" key="4">
    <source>
        <dbReference type="ARBA" id="ARBA00016634"/>
    </source>
</evidence>
<reference evidence="10 11" key="1">
    <citation type="submission" date="2020-10" db="EMBL/GenBank/DDBJ databases">
        <title>ChiBAC.</title>
        <authorList>
            <person name="Zenner C."/>
            <person name="Hitch T.C.A."/>
            <person name="Clavel T."/>
        </authorList>
    </citation>
    <scope>NUCLEOTIDE SEQUENCE [LARGE SCALE GENOMIC DNA]</scope>
    <source>
        <strain evidence="10 11">DSM 107456</strain>
    </source>
</reference>
<evidence type="ECO:0000256" key="7">
    <source>
        <dbReference type="HAMAP-Rule" id="MF_01109"/>
    </source>
</evidence>
<feature type="binding site" evidence="7">
    <location>
        <position position="102"/>
    </location>
    <ligand>
        <name>carbamoyl phosphate</name>
        <dbReference type="ChEBI" id="CHEBI:58228"/>
    </ligand>
</feature>
<evidence type="ECO:0000256" key="5">
    <source>
        <dbReference type="ARBA" id="ARBA00022679"/>
    </source>
</evidence>
<dbReference type="InterPro" id="IPR006131">
    <property type="entry name" value="Asp_carbamoyltransf_Asp/Orn-bd"/>
</dbReference>
<evidence type="ECO:0000256" key="1">
    <source>
        <dbReference type="ARBA" id="ARBA00004975"/>
    </source>
</evidence>
<feature type="binding site" evidence="7">
    <location>
        <position position="160"/>
    </location>
    <ligand>
        <name>L-ornithine</name>
        <dbReference type="ChEBI" id="CHEBI:46911"/>
    </ligand>
</feature>
<feature type="binding site" evidence="7">
    <location>
        <begin position="261"/>
        <end position="262"/>
    </location>
    <ligand>
        <name>carbamoyl phosphate</name>
        <dbReference type="ChEBI" id="CHEBI:58228"/>
    </ligand>
</feature>
<dbReference type="Gene3D" id="3.40.50.1370">
    <property type="entry name" value="Aspartate/ornithine carbamoyltransferase"/>
    <property type="match status" value="2"/>
</dbReference>
<evidence type="ECO:0000256" key="3">
    <source>
        <dbReference type="ARBA" id="ARBA00013007"/>
    </source>
</evidence>
<evidence type="ECO:0000313" key="10">
    <source>
        <dbReference type="EMBL" id="MBE5056323.1"/>
    </source>
</evidence>
<dbReference type="Proteomes" id="UP000806211">
    <property type="component" value="Unassembled WGS sequence"/>
</dbReference>
<dbReference type="InterPro" id="IPR006132">
    <property type="entry name" value="Asp/Orn_carbamoyltranf_P-bd"/>
</dbReference>
<comment type="catalytic activity">
    <reaction evidence="6 7">
        <text>carbamoyl phosphate + L-ornithine = L-citrulline + phosphate + H(+)</text>
        <dbReference type="Rhea" id="RHEA:19513"/>
        <dbReference type="ChEBI" id="CHEBI:15378"/>
        <dbReference type="ChEBI" id="CHEBI:43474"/>
        <dbReference type="ChEBI" id="CHEBI:46911"/>
        <dbReference type="ChEBI" id="CHEBI:57743"/>
        <dbReference type="ChEBI" id="CHEBI:58228"/>
        <dbReference type="EC" id="2.1.3.3"/>
    </reaction>
</comment>
<name>A0ABR9RCP7_9FIRM</name>
<sequence length="306" mass="34186">MKDLLKLLDLSKEEIIHILNVGDQMKYNQKHGLTHNYLQGKTLAMIFEKNSTRTRVSFETGMYQLGGHALFLSSKESQIGRGEPVEDTARVLSRYCDGIMIRTYFQEEVEKLAEYADIPVINGLTDFAHPCQVLADLMTIREHQSKLEGLNMCFIGDGNNMVNSLIVGCLKVGMNVSVACPEGYDPHPDVMEFAKSVTDATFTLTRDPMEAAKGADVVFTDVWASMGQEEETAKRKAAFQGYQVNEALMKVTNPGCMVQHCLPAHRGEEITAEVFEAHAGEIFDEAENRLHAQKAVLYLLMGEEKK</sequence>
<dbReference type="PROSITE" id="PS00097">
    <property type="entry name" value="CARBAMOYLTRANSFERASE"/>
    <property type="match status" value="1"/>
</dbReference>
<proteinExistence type="inferred from homology"/>
<dbReference type="PANTHER" id="PTHR45753:SF3">
    <property type="entry name" value="ORNITHINE TRANSCARBAMYLASE, MITOCHONDRIAL"/>
    <property type="match status" value="1"/>
</dbReference>
<accession>A0ABR9RCP7</accession>
<feature type="binding site" evidence="7">
    <location>
        <begin position="51"/>
        <end position="54"/>
    </location>
    <ligand>
        <name>carbamoyl phosphate</name>
        <dbReference type="ChEBI" id="CHEBI:58228"/>
    </ligand>
</feature>
<dbReference type="PANTHER" id="PTHR45753">
    <property type="entry name" value="ORNITHINE CARBAMOYLTRANSFERASE, MITOCHONDRIAL"/>
    <property type="match status" value="1"/>
</dbReference>
<dbReference type="NCBIfam" id="TIGR00658">
    <property type="entry name" value="orni_carb_tr"/>
    <property type="match status" value="1"/>
</dbReference>
<dbReference type="InterPro" id="IPR024904">
    <property type="entry name" value="OTCase_ArgI"/>
</dbReference>
<protein>
    <recommendedName>
        <fullName evidence="4 7">Ornithine carbamoyltransferase</fullName>
        <shortName evidence="7">OTCase</shortName>
        <ecNumber evidence="3 7">2.1.3.3</ecNumber>
    </recommendedName>
</protein>
<comment type="caution">
    <text evidence="10">The sequence shown here is derived from an EMBL/GenBank/DDBJ whole genome shotgun (WGS) entry which is preliminary data.</text>
</comment>
<keyword evidence="11" id="KW-1185">Reference proteome</keyword>
<gene>
    <name evidence="10" type="primary">argF</name>
    <name evidence="10" type="ORF">INF37_09965</name>
</gene>
<feature type="binding site" evidence="7">
    <location>
        <position position="78"/>
    </location>
    <ligand>
        <name>carbamoyl phosphate</name>
        <dbReference type="ChEBI" id="CHEBI:58228"/>
    </ligand>
</feature>
<comment type="similarity">
    <text evidence="2 7">Belongs to the aspartate/ornithine carbamoyltransferase superfamily. OTCase family.</text>
</comment>
<evidence type="ECO:0000256" key="6">
    <source>
        <dbReference type="ARBA" id="ARBA00048772"/>
    </source>
</evidence>
<dbReference type="HAMAP" id="MF_01109">
    <property type="entry name" value="OTCase"/>
    <property type="match status" value="1"/>
</dbReference>
<feature type="domain" description="Aspartate/ornithine carbamoyltransferase carbamoyl-P binding" evidence="9">
    <location>
        <begin position="2"/>
        <end position="142"/>
    </location>
</feature>
<feature type="binding site" evidence="7">
    <location>
        <begin position="225"/>
        <end position="226"/>
    </location>
    <ligand>
        <name>L-ornithine</name>
        <dbReference type="ChEBI" id="CHEBI:46911"/>
    </ligand>
</feature>
<evidence type="ECO:0000313" key="11">
    <source>
        <dbReference type="Proteomes" id="UP000806211"/>
    </source>
</evidence>
<dbReference type="EC" id="2.1.3.3" evidence="3 7"/>
<comment type="subcellular location">
    <subcellularLocation>
        <location evidence="7">Cytoplasm</location>
    </subcellularLocation>
</comment>
<feature type="binding site" evidence="7">
    <location>
        <begin position="129"/>
        <end position="132"/>
    </location>
    <ligand>
        <name>carbamoyl phosphate</name>
        <dbReference type="ChEBI" id="CHEBI:58228"/>
    </ligand>
</feature>
<evidence type="ECO:0000256" key="2">
    <source>
        <dbReference type="ARBA" id="ARBA00007805"/>
    </source>
</evidence>
<evidence type="ECO:0000259" key="9">
    <source>
        <dbReference type="Pfam" id="PF02729"/>
    </source>
</evidence>
<dbReference type="Pfam" id="PF00185">
    <property type="entry name" value="OTCace"/>
    <property type="match status" value="1"/>
</dbReference>
<dbReference type="InterPro" id="IPR006130">
    <property type="entry name" value="Asp/Orn_carbamoylTrfase"/>
</dbReference>
<keyword evidence="5 7" id="KW-0808">Transferase</keyword>
<dbReference type="SUPFAM" id="SSF53671">
    <property type="entry name" value="Aspartate/ornithine carbamoyltransferase"/>
    <property type="match status" value="1"/>
</dbReference>
<keyword evidence="7" id="KW-0963">Cytoplasm</keyword>
<dbReference type="NCBIfam" id="NF001986">
    <property type="entry name" value="PRK00779.1"/>
    <property type="match status" value="1"/>
</dbReference>
<dbReference type="PRINTS" id="PR00102">
    <property type="entry name" value="OTCASE"/>
</dbReference>
<feature type="domain" description="Aspartate/ornithine carbamoyltransferase Asp/Orn-binding" evidence="8">
    <location>
        <begin position="148"/>
        <end position="300"/>
    </location>
</feature>
<dbReference type="Pfam" id="PF02729">
    <property type="entry name" value="OTCace_N"/>
    <property type="match status" value="1"/>
</dbReference>
<dbReference type="InterPro" id="IPR002292">
    <property type="entry name" value="Orn/put_carbamltrans"/>
</dbReference>
<dbReference type="PRINTS" id="PR00100">
    <property type="entry name" value="AOTCASE"/>
</dbReference>